<feature type="compositionally biased region" description="Low complexity" evidence="1">
    <location>
        <begin position="1284"/>
        <end position="1296"/>
    </location>
</feature>
<dbReference type="InterPro" id="IPR000595">
    <property type="entry name" value="cNMP-bd_dom"/>
</dbReference>
<dbReference type="InterPro" id="IPR013099">
    <property type="entry name" value="K_chnl_dom"/>
</dbReference>
<dbReference type="Gene3D" id="2.60.120.10">
    <property type="entry name" value="Jelly Rolls"/>
    <property type="match status" value="1"/>
</dbReference>
<dbReference type="PANTHER" id="PTHR45689:SF5">
    <property type="entry name" value="I[[H]] CHANNEL, ISOFORM E"/>
    <property type="match status" value="1"/>
</dbReference>
<evidence type="ECO:0000313" key="5">
    <source>
        <dbReference type="Proteomes" id="UP000054937"/>
    </source>
</evidence>
<proteinExistence type="predicted"/>
<dbReference type="Pfam" id="PF00027">
    <property type="entry name" value="cNMP_binding"/>
    <property type="match status" value="1"/>
</dbReference>
<keyword evidence="2" id="KW-0472">Membrane</keyword>
<organism evidence="4 5">
    <name type="scientific">Pseudocohnilembus persalinus</name>
    <name type="common">Ciliate</name>
    <dbReference type="NCBI Taxonomy" id="266149"/>
    <lineage>
        <taxon>Eukaryota</taxon>
        <taxon>Sar</taxon>
        <taxon>Alveolata</taxon>
        <taxon>Ciliophora</taxon>
        <taxon>Intramacronucleata</taxon>
        <taxon>Oligohymenophorea</taxon>
        <taxon>Scuticociliatia</taxon>
        <taxon>Philasterida</taxon>
        <taxon>Pseudocohnilembidae</taxon>
        <taxon>Pseudocohnilembus</taxon>
    </lineage>
</organism>
<feature type="transmembrane region" description="Helical" evidence="2">
    <location>
        <begin position="619"/>
        <end position="644"/>
    </location>
</feature>
<dbReference type="InterPro" id="IPR051413">
    <property type="entry name" value="K/Na_HCN_channel"/>
</dbReference>
<dbReference type="GO" id="GO:0003254">
    <property type="term" value="P:regulation of membrane depolarization"/>
    <property type="evidence" value="ECO:0007669"/>
    <property type="project" value="TreeGrafter"/>
</dbReference>
<dbReference type="PROSITE" id="PS50042">
    <property type="entry name" value="CNMP_BINDING_3"/>
    <property type="match status" value="1"/>
</dbReference>
<dbReference type="SUPFAM" id="SSF51206">
    <property type="entry name" value="cAMP-binding domain-like"/>
    <property type="match status" value="1"/>
</dbReference>
<sequence length="1459" mass="170904">MKPKEKIFSSSQKKSDQYLQINGKKQFSQQNLTNQLISSNRSHLDQNLLTSPINTNQKNSNYENYLATEEQLLEDQNYSNSIRRNSQNRQQSFENDLILNDINLQTERYLNHEINTFQNKEQSQPKEKAQLFLNFAKRKSQFNDSENSVDNKNNDLVEFQEDDFNLSENNKSWKNKQISQQESTNDIMNCKYQKTQKQQQQQNQQKQQNQQQQNNVENINIQQIRQIQNSNRGSFNNNLENNQNQKGSFSQNTQQNNLNINQNGHNFEIKIIQDQDEEDQINPRFKAFQRFRTKKKELTFAQIDKSQDTSASKTPEEVNKNQNQNLNLNLNLNQNKKSELESEQQQQPSNNKTVKISKFLQFQGTQDTQEFLNNSRQGNDSPGNTRHLYKQKNKFLRATNFRQVLSYQNLESEPVKLVNDLAYTNISDSYFKQKDYQMKSVEAGFGKTSAKSLQQILKKDFDTIKSPKNSQKQLKQILTQKFDKFHSSNLINPYEKKKICWDLFISFQILIILWIYPQDTILGMNGMASRYKTQTLTNIFSLVKLFLLVVFAGHLLCLLWLGVSEIVLNNEWGNNTWVINMGLADAHWLTQYFWSYYFSMQTMTTVGYGDVTPVNVYEAVILIFSMAAATMMFGYTINAIGLIFEDLTREGKLIKRQTSLLNRYLENKKVPNYLKIKEEQIKQQLPPELFNEIQFQQSKNFLEKNYIFKQFSKDFIERLAMKMKQKEYEQNQTIFQQGDLESNPCFYFLISGEISFSFLYTNIHKQALVFKNLTTEGVGFGEYSFLTGEKRQSAAQAYRPSTLLYIKKNDFLEILAQSSKKSLNNQTYCMLRDKMIYGTSHFDVNIQCFCCKLIGHTLLNCPQLHYQADKEKVILQEKFQSWQLRQKSFVRQDYNYTTKALNPELIIPFIDENQTVLDVQSCFSQVKVSQDQKMKLYKQYSDILQTDAGPPELISDFHKASFNSKNQKSDEEEFDVDPNRELSQYQLLRNIKGSKVYNPLIKKSKDSSSILKKQTSNESLNQKQNQEDNINEEKSNTVSLTVIPQQQIEKRDSLQGILKNKHKSSFVKFSQVAQMAQDQSQKFQRQPSDDPFNQIMRCDSQQIDFNNLNFSQKKHINFQNEVINDMNSNENYDSEKDDKYNEEQEIDMNATQVQKKLQKRSMKHSDWLRGHTKIKKKAKVANQVENTYLTERYEIFEKYFPQSNFDPKKTIREYKEAKYVLAQTPGFGIYTLKERRINILKYRQERRISIAKFTSQDEQSGLAKNTAISLFQKIAFKSFKKNPNKSPKNNKNSQKNTIGPGQMLRKQRNIVIHKNNTLQDNYTNGVPSYMTNNYNYNNYNKNGGNNGKNNLGLILDTQEDTNSIFEEDMHSGLNENGEQKLTYNQPLQQDGGKKPGVNKGLFQFGQNKFKNIDTIQNQLKQQKENQNENQNTINNNPNKDKLNIQNSNMQKSYNSQKTY</sequence>
<dbReference type="GO" id="GO:0005249">
    <property type="term" value="F:voltage-gated potassium channel activity"/>
    <property type="evidence" value="ECO:0007669"/>
    <property type="project" value="TreeGrafter"/>
</dbReference>
<evidence type="ECO:0000259" key="3">
    <source>
        <dbReference type="PROSITE" id="PS50042"/>
    </source>
</evidence>
<evidence type="ECO:0000256" key="2">
    <source>
        <dbReference type="SAM" id="Phobius"/>
    </source>
</evidence>
<dbReference type="InterPro" id="IPR018490">
    <property type="entry name" value="cNMP-bd_dom_sf"/>
</dbReference>
<dbReference type="SUPFAM" id="SSF81324">
    <property type="entry name" value="Voltage-gated potassium channels"/>
    <property type="match status" value="1"/>
</dbReference>
<feature type="compositionally biased region" description="Polar residues" evidence="1">
    <location>
        <begin position="1447"/>
        <end position="1459"/>
    </location>
</feature>
<dbReference type="Proteomes" id="UP000054937">
    <property type="component" value="Unassembled WGS sequence"/>
</dbReference>
<feature type="region of interest" description="Disordered" evidence="1">
    <location>
        <begin position="231"/>
        <end position="260"/>
    </location>
</feature>
<feature type="compositionally biased region" description="Low complexity" evidence="1">
    <location>
        <begin position="1427"/>
        <end position="1437"/>
    </location>
</feature>
<keyword evidence="2" id="KW-0812">Transmembrane</keyword>
<accession>A0A0V0QKA7</accession>
<feature type="transmembrane region" description="Helical" evidence="2">
    <location>
        <begin position="536"/>
        <end position="563"/>
    </location>
</feature>
<feature type="region of interest" description="Disordered" evidence="1">
    <location>
        <begin position="1007"/>
        <end position="1035"/>
    </location>
</feature>
<evidence type="ECO:0000256" key="1">
    <source>
        <dbReference type="SAM" id="MobiDB-lite"/>
    </source>
</evidence>
<dbReference type="InParanoid" id="A0A0V0QKA7"/>
<dbReference type="EMBL" id="LDAU01000154">
    <property type="protein sequence ID" value="KRX02647.1"/>
    <property type="molecule type" value="Genomic_DNA"/>
</dbReference>
<evidence type="ECO:0000313" key="4">
    <source>
        <dbReference type="EMBL" id="KRX02647.1"/>
    </source>
</evidence>
<gene>
    <name evidence="4" type="ORF">PPERSA_11987</name>
</gene>
<dbReference type="GO" id="GO:0035725">
    <property type="term" value="P:sodium ion transmembrane transport"/>
    <property type="evidence" value="ECO:0007669"/>
    <property type="project" value="TreeGrafter"/>
</dbReference>
<protein>
    <submittedName>
        <fullName evidence="4">Cyclic nucleotide-binding protein</fullName>
    </submittedName>
</protein>
<dbReference type="GO" id="GO:0098855">
    <property type="term" value="C:HCN channel complex"/>
    <property type="evidence" value="ECO:0007669"/>
    <property type="project" value="TreeGrafter"/>
</dbReference>
<dbReference type="Gene3D" id="1.10.287.70">
    <property type="match status" value="1"/>
</dbReference>
<feature type="transmembrane region" description="Helical" evidence="2">
    <location>
        <begin position="575"/>
        <end position="599"/>
    </location>
</feature>
<dbReference type="Pfam" id="PF07885">
    <property type="entry name" value="Ion_trans_2"/>
    <property type="match status" value="1"/>
</dbReference>
<keyword evidence="2" id="KW-1133">Transmembrane helix</keyword>
<feature type="transmembrane region" description="Helical" evidence="2">
    <location>
        <begin position="499"/>
        <end position="516"/>
    </location>
</feature>
<feature type="domain" description="Cyclic nucleotide-binding" evidence="3">
    <location>
        <begin position="707"/>
        <end position="815"/>
    </location>
</feature>
<feature type="region of interest" description="Disordered" evidence="1">
    <location>
        <begin position="1280"/>
        <end position="1304"/>
    </location>
</feature>
<dbReference type="InterPro" id="IPR014710">
    <property type="entry name" value="RmlC-like_jellyroll"/>
</dbReference>
<comment type="caution">
    <text evidence="4">The sequence shown here is derived from an EMBL/GenBank/DDBJ whole genome shotgun (WGS) entry which is preliminary data.</text>
</comment>
<reference evidence="4 5" key="1">
    <citation type="journal article" date="2015" name="Sci. Rep.">
        <title>Genome of the facultative scuticociliatosis pathogen Pseudocohnilembus persalinus provides insight into its virulence through horizontal gene transfer.</title>
        <authorList>
            <person name="Xiong J."/>
            <person name="Wang G."/>
            <person name="Cheng J."/>
            <person name="Tian M."/>
            <person name="Pan X."/>
            <person name="Warren A."/>
            <person name="Jiang C."/>
            <person name="Yuan D."/>
            <person name="Miao W."/>
        </authorList>
    </citation>
    <scope>NUCLEOTIDE SEQUENCE [LARGE SCALE GENOMIC DNA]</scope>
    <source>
        <strain evidence="4">36N120E</strain>
    </source>
</reference>
<feature type="region of interest" description="Disordered" evidence="1">
    <location>
        <begin position="192"/>
        <end position="214"/>
    </location>
</feature>
<feature type="region of interest" description="Disordered" evidence="1">
    <location>
        <begin position="1421"/>
        <end position="1459"/>
    </location>
</feature>
<feature type="compositionally biased region" description="Polar residues" evidence="1">
    <location>
        <begin position="1014"/>
        <end position="1028"/>
    </location>
</feature>
<keyword evidence="5" id="KW-1185">Reference proteome</keyword>
<dbReference type="SMART" id="SM00100">
    <property type="entry name" value="cNMP"/>
    <property type="match status" value="1"/>
</dbReference>
<feature type="region of interest" description="Disordered" evidence="1">
    <location>
        <begin position="302"/>
        <end position="325"/>
    </location>
</feature>
<dbReference type="CDD" id="cd00038">
    <property type="entry name" value="CAP_ED"/>
    <property type="match status" value="1"/>
</dbReference>
<dbReference type="OrthoDB" id="292483at2759"/>
<dbReference type="PANTHER" id="PTHR45689">
    <property type="entry name" value="I[[H]] CHANNEL, ISOFORM E"/>
    <property type="match status" value="1"/>
</dbReference>
<name>A0A0V0QKA7_PSEPJ</name>